<gene>
    <name evidence="2" type="ORF">EZS28_020340</name>
</gene>
<accession>A0A5J4VP96</accession>
<feature type="region of interest" description="Disordered" evidence="1">
    <location>
        <begin position="1"/>
        <end position="30"/>
    </location>
</feature>
<dbReference type="EMBL" id="SNRW01005903">
    <property type="protein sequence ID" value="KAA6384129.1"/>
    <property type="molecule type" value="Genomic_DNA"/>
</dbReference>
<feature type="compositionally biased region" description="Polar residues" evidence="1">
    <location>
        <begin position="1"/>
        <end position="13"/>
    </location>
</feature>
<feature type="compositionally biased region" description="Basic and acidic residues" evidence="1">
    <location>
        <begin position="14"/>
        <end position="30"/>
    </location>
</feature>
<dbReference type="Proteomes" id="UP000324800">
    <property type="component" value="Unassembled WGS sequence"/>
</dbReference>
<feature type="non-terminal residue" evidence="2">
    <location>
        <position position="1"/>
    </location>
</feature>
<dbReference type="AlphaFoldDB" id="A0A5J4VP96"/>
<evidence type="ECO:0000256" key="1">
    <source>
        <dbReference type="SAM" id="MobiDB-lite"/>
    </source>
</evidence>
<sequence>QTEGSEVQVTSSGNEEHEAPMQKEKETDDS</sequence>
<protein>
    <submittedName>
        <fullName evidence="2">Uncharacterized protein</fullName>
    </submittedName>
</protein>
<organism evidence="2 3">
    <name type="scientific">Streblomastix strix</name>
    <dbReference type="NCBI Taxonomy" id="222440"/>
    <lineage>
        <taxon>Eukaryota</taxon>
        <taxon>Metamonada</taxon>
        <taxon>Preaxostyla</taxon>
        <taxon>Oxymonadida</taxon>
        <taxon>Streblomastigidae</taxon>
        <taxon>Streblomastix</taxon>
    </lineage>
</organism>
<name>A0A5J4VP96_9EUKA</name>
<reference evidence="2 3" key="1">
    <citation type="submission" date="2019-03" db="EMBL/GenBank/DDBJ databases">
        <title>Single cell metagenomics reveals metabolic interactions within the superorganism composed of flagellate Streblomastix strix and complex community of Bacteroidetes bacteria on its surface.</title>
        <authorList>
            <person name="Treitli S.C."/>
            <person name="Kolisko M."/>
            <person name="Husnik F."/>
            <person name="Keeling P."/>
            <person name="Hampl V."/>
        </authorList>
    </citation>
    <scope>NUCLEOTIDE SEQUENCE [LARGE SCALE GENOMIC DNA]</scope>
    <source>
        <strain evidence="2">ST1C</strain>
    </source>
</reference>
<comment type="caution">
    <text evidence="2">The sequence shown here is derived from an EMBL/GenBank/DDBJ whole genome shotgun (WGS) entry which is preliminary data.</text>
</comment>
<evidence type="ECO:0000313" key="2">
    <source>
        <dbReference type="EMBL" id="KAA6384129.1"/>
    </source>
</evidence>
<evidence type="ECO:0000313" key="3">
    <source>
        <dbReference type="Proteomes" id="UP000324800"/>
    </source>
</evidence>
<proteinExistence type="predicted"/>